<feature type="compositionally biased region" description="Basic and acidic residues" evidence="1">
    <location>
        <begin position="1"/>
        <end position="18"/>
    </location>
</feature>
<keyword evidence="2" id="KW-1185">Reference proteome</keyword>
<dbReference type="AlphaFoldDB" id="A0A7I4Y4I3"/>
<organism evidence="2 3">
    <name type="scientific">Haemonchus contortus</name>
    <name type="common">Barber pole worm</name>
    <dbReference type="NCBI Taxonomy" id="6289"/>
    <lineage>
        <taxon>Eukaryota</taxon>
        <taxon>Metazoa</taxon>
        <taxon>Ecdysozoa</taxon>
        <taxon>Nematoda</taxon>
        <taxon>Chromadorea</taxon>
        <taxon>Rhabditida</taxon>
        <taxon>Rhabditina</taxon>
        <taxon>Rhabditomorpha</taxon>
        <taxon>Strongyloidea</taxon>
        <taxon>Trichostrongylidae</taxon>
        <taxon>Haemonchus</taxon>
    </lineage>
</organism>
<name>A0A7I4Y4I3_HAECO</name>
<protein>
    <submittedName>
        <fullName evidence="3">Uncharacterized protein</fullName>
    </submittedName>
</protein>
<sequence length="108" mass="12785">MMFEDIKREELPEREHGSRINLKQNSRQVIYEMQNVREDVVHRSHGRKRTLVVRRMREQECAESRSAIYIEQCVSLKKERETVSEDLIGWHGNSLSKRSREGSNAKTS</sequence>
<accession>A0A7I4Y4I3</accession>
<dbReference type="Proteomes" id="UP000025227">
    <property type="component" value="Unplaced"/>
</dbReference>
<evidence type="ECO:0000256" key="1">
    <source>
        <dbReference type="SAM" id="MobiDB-lite"/>
    </source>
</evidence>
<evidence type="ECO:0000313" key="3">
    <source>
        <dbReference type="WBParaSite" id="HCON_00050830-00001"/>
    </source>
</evidence>
<proteinExistence type="predicted"/>
<dbReference type="WBParaSite" id="HCON_00050830-00001">
    <property type="protein sequence ID" value="HCON_00050830-00001"/>
    <property type="gene ID" value="HCON_00050830"/>
</dbReference>
<evidence type="ECO:0000313" key="2">
    <source>
        <dbReference type="Proteomes" id="UP000025227"/>
    </source>
</evidence>
<reference evidence="3" key="1">
    <citation type="submission" date="2020-12" db="UniProtKB">
        <authorList>
            <consortium name="WormBaseParasite"/>
        </authorList>
    </citation>
    <scope>IDENTIFICATION</scope>
    <source>
        <strain evidence="3">MHco3</strain>
    </source>
</reference>
<feature type="region of interest" description="Disordered" evidence="1">
    <location>
        <begin position="1"/>
        <end position="20"/>
    </location>
</feature>